<feature type="domain" description="Calcineurin-like phosphoesterase" evidence="5">
    <location>
        <begin position="5"/>
        <end position="228"/>
    </location>
</feature>
<evidence type="ECO:0000259" key="5">
    <source>
        <dbReference type="Pfam" id="PF00149"/>
    </source>
</evidence>
<dbReference type="EMBL" id="CP015584">
    <property type="protein sequence ID" value="APT59645.1"/>
    <property type="molecule type" value="Genomic_DNA"/>
</dbReference>
<dbReference type="RefSeq" id="WP_075800354.1">
    <property type="nucleotide sequence ID" value="NZ_CP015584.1"/>
</dbReference>
<organism evidence="6 7">
    <name type="scientific">Roseomonas gilardii</name>
    <dbReference type="NCBI Taxonomy" id="257708"/>
    <lineage>
        <taxon>Bacteria</taxon>
        <taxon>Pseudomonadati</taxon>
        <taxon>Pseudomonadota</taxon>
        <taxon>Alphaproteobacteria</taxon>
        <taxon>Acetobacterales</taxon>
        <taxon>Roseomonadaceae</taxon>
        <taxon>Roseomonas</taxon>
    </lineage>
</organism>
<keyword evidence="2" id="KW-0378">Hydrolase</keyword>
<dbReference type="eggNOG" id="COG1409">
    <property type="taxonomic scope" value="Bacteria"/>
</dbReference>
<evidence type="ECO:0000313" key="6">
    <source>
        <dbReference type="EMBL" id="APT59645.1"/>
    </source>
</evidence>
<dbReference type="PANTHER" id="PTHR42988">
    <property type="entry name" value="PHOSPHOHYDROLASE"/>
    <property type="match status" value="1"/>
</dbReference>
<evidence type="ECO:0000256" key="4">
    <source>
        <dbReference type="ARBA" id="ARBA00025742"/>
    </source>
</evidence>
<evidence type="ECO:0000313" key="7">
    <source>
        <dbReference type="Proteomes" id="UP000185494"/>
    </source>
</evidence>
<dbReference type="KEGG" id="rgi:RGI145_20135"/>
<proteinExistence type="inferred from homology"/>
<accession>A0A1L7ALJ5</accession>
<keyword evidence="1" id="KW-0479">Metal-binding</keyword>
<reference evidence="6 7" key="1">
    <citation type="submission" date="2016-05" db="EMBL/GenBank/DDBJ databases">
        <title>Complete Genome and Methylome Analysis of Psychrotrophic Bacterial Isolates from Antarctic Lake Untersee.</title>
        <authorList>
            <person name="Fomenkov A."/>
            <person name="Akimov V.N."/>
            <person name="Vasilyeva L.V."/>
            <person name="Andersen D."/>
            <person name="Vincze T."/>
            <person name="Roberts R.J."/>
        </authorList>
    </citation>
    <scope>NUCLEOTIDE SEQUENCE [LARGE SCALE GENOMIC DNA]</scope>
    <source>
        <strain evidence="6 7">U14-5</strain>
    </source>
</reference>
<dbReference type="Proteomes" id="UP000185494">
    <property type="component" value="Chromosome 2"/>
</dbReference>
<keyword evidence="3" id="KW-0408">Iron</keyword>
<gene>
    <name evidence="6" type="ORF">RGI145_20135</name>
</gene>
<dbReference type="InterPro" id="IPR050884">
    <property type="entry name" value="CNP_phosphodiesterase-III"/>
</dbReference>
<dbReference type="AlphaFoldDB" id="A0A1L7ALJ5"/>
<evidence type="ECO:0000256" key="3">
    <source>
        <dbReference type="ARBA" id="ARBA00023004"/>
    </source>
</evidence>
<evidence type="ECO:0000256" key="2">
    <source>
        <dbReference type="ARBA" id="ARBA00022801"/>
    </source>
</evidence>
<dbReference type="PANTHER" id="PTHR42988:SF2">
    <property type="entry name" value="CYCLIC NUCLEOTIDE PHOSPHODIESTERASE CBUA0032-RELATED"/>
    <property type="match status" value="1"/>
</dbReference>
<dbReference type="STRING" id="257708.RGI145_20135"/>
<sequence length="312" mass="32455">MSFSLAHLSDLHLPVPPGAIHPLSQLAGKRLLAYFAWRRKRRRAVPAAALLADLRAAGADHVAITGDLTNLALPGEFAAARDWLAALGPPGGVTVVPGNHDATVALPWTDGIGRWAPWMAGETAGETARAPFPFLRRRGPVALIGLSSAVPTLPGSAAGWLGAAQLSALPGLLDAAGREGLFRIVMVHHPPLPGPGGRRKALSDRAALRGVLARHGAELVLHGHHHRPLRGEVPGPGAPIPVLGVHQALAAGHGGRAGWQMLRIMREAEGWRVTVEPRAQDAADGVFRAAPATVLRISSAGGWSSATPQAAQ</sequence>
<dbReference type="Gene3D" id="3.60.21.10">
    <property type="match status" value="1"/>
</dbReference>
<name>A0A1L7ALJ5_9PROT</name>
<dbReference type="SUPFAM" id="SSF56300">
    <property type="entry name" value="Metallo-dependent phosphatases"/>
    <property type="match status" value="1"/>
</dbReference>
<dbReference type="InterPro" id="IPR029052">
    <property type="entry name" value="Metallo-depent_PP-like"/>
</dbReference>
<protein>
    <recommendedName>
        <fullName evidence="5">Calcineurin-like phosphoesterase domain-containing protein</fullName>
    </recommendedName>
</protein>
<comment type="similarity">
    <text evidence="4">Belongs to the cyclic nucleotide phosphodiesterase class-III family.</text>
</comment>
<evidence type="ECO:0000256" key="1">
    <source>
        <dbReference type="ARBA" id="ARBA00022723"/>
    </source>
</evidence>
<dbReference type="InterPro" id="IPR004843">
    <property type="entry name" value="Calcineurin-like_PHP"/>
</dbReference>
<dbReference type="GO" id="GO:0046872">
    <property type="term" value="F:metal ion binding"/>
    <property type="evidence" value="ECO:0007669"/>
    <property type="project" value="UniProtKB-KW"/>
</dbReference>
<dbReference type="Pfam" id="PF00149">
    <property type="entry name" value="Metallophos"/>
    <property type="match status" value="1"/>
</dbReference>
<dbReference type="GO" id="GO:0016787">
    <property type="term" value="F:hydrolase activity"/>
    <property type="evidence" value="ECO:0007669"/>
    <property type="project" value="UniProtKB-KW"/>
</dbReference>